<comment type="function">
    <text evidence="10">Channel that opens in response to stretch forces in the membrane lipid bilayer. May participate in the regulation of osmotic pressure changes within the cell.</text>
</comment>
<name>E4L9L1_9FIRM</name>
<evidence type="ECO:0000256" key="2">
    <source>
        <dbReference type="ARBA" id="ARBA00007254"/>
    </source>
</evidence>
<evidence type="ECO:0000256" key="1">
    <source>
        <dbReference type="ARBA" id="ARBA00004651"/>
    </source>
</evidence>
<dbReference type="Proteomes" id="UP000004594">
    <property type="component" value="Unassembled WGS sequence"/>
</dbReference>
<comment type="caution">
    <text evidence="11">The sequence shown here is derived from an EMBL/GenBank/DDBJ whole genome shotgun (WGS) entry which is preliminary data.</text>
</comment>
<accession>E4L9L1</accession>
<dbReference type="AlphaFoldDB" id="E4L9L1"/>
<dbReference type="PANTHER" id="PTHR30266">
    <property type="entry name" value="MECHANOSENSITIVE CHANNEL MSCL"/>
    <property type="match status" value="1"/>
</dbReference>
<feature type="transmembrane region" description="Helical" evidence="10">
    <location>
        <begin position="40"/>
        <end position="59"/>
    </location>
</feature>
<reference evidence="11 12" key="1">
    <citation type="submission" date="2010-11" db="EMBL/GenBank/DDBJ databases">
        <authorList>
            <person name="Durkin A.S."/>
            <person name="Madupu R."/>
            <person name="Torralba M."/>
            <person name="Gillis M."/>
            <person name="Methe B."/>
            <person name="Sutton G."/>
            <person name="Nelson K.E."/>
        </authorList>
    </citation>
    <scope>NUCLEOTIDE SEQUENCE [LARGE SCALE GENOMIC DNA]</scope>
    <source>
        <strain evidence="11 12">UPII 345-E</strain>
    </source>
</reference>
<dbReference type="NCBIfam" id="TIGR00220">
    <property type="entry name" value="mscL"/>
    <property type="match status" value="1"/>
</dbReference>
<organism evidence="11 12">
    <name type="scientific">Dialister micraerophilus UPII 345-E</name>
    <dbReference type="NCBI Taxonomy" id="910314"/>
    <lineage>
        <taxon>Bacteria</taxon>
        <taxon>Bacillati</taxon>
        <taxon>Bacillota</taxon>
        <taxon>Negativicutes</taxon>
        <taxon>Veillonellales</taxon>
        <taxon>Veillonellaceae</taxon>
        <taxon>Dialister</taxon>
    </lineage>
</organism>
<dbReference type="GO" id="GO:0005886">
    <property type="term" value="C:plasma membrane"/>
    <property type="evidence" value="ECO:0007669"/>
    <property type="project" value="UniProtKB-SubCell"/>
</dbReference>
<dbReference type="eggNOG" id="COG1970">
    <property type="taxonomic scope" value="Bacteria"/>
</dbReference>
<dbReference type="InterPro" id="IPR036019">
    <property type="entry name" value="MscL_channel"/>
</dbReference>
<dbReference type="PANTHER" id="PTHR30266:SF2">
    <property type="entry name" value="LARGE-CONDUCTANCE MECHANOSENSITIVE CHANNEL"/>
    <property type="match status" value="1"/>
</dbReference>
<keyword evidence="3 10" id="KW-0813">Transport</keyword>
<dbReference type="EMBL" id="AENT01000024">
    <property type="protein sequence ID" value="EFR42498.1"/>
    <property type="molecule type" value="Genomic_DNA"/>
</dbReference>
<evidence type="ECO:0000256" key="10">
    <source>
        <dbReference type="HAMAP-Rule" id="MF_00115"/>
    </source>
</evidence>
<dbReference type="HAMAP" id="MF_00115">
    <property type="entry name" value="MscL"/>
    <property type="match status" value="1"/>
</dbReference>
<dbReference type="InterPro" id="IPR037673">
    <property type="entry name" value="MSC/AndL"/>
</dbReference>
<dbReference type="InterPro" id="IPR001185">
    <property type="entry name" value="MS_channel"/>
</dbReference>
<keyword evidence="7 10" id="KW-0406">Ion transport</keyword>
<proteinExistence type="inferred from homology"/>
<evidence type="ECO:0000256" key="7">
    <source>
        <dbReference type="ARBA" id="ARBA00023065"/>
    </source>
</evidence>
<dbReference type="PROSITE" id="PS01327">
    <property type="entry name" value="MSCL"/>
    <property type="match status" value="1"/>
</dbReference>
<evidence type="ECO:0000256" key="9">
    <source>
        <dbReference type="ARBA" id="ARBA00023303"/>
    </source>
</evidence>
<evidence type="ECO:0000313" key="12">
    <source>
        <dbReference type="Proteomes" id="UP000004594"/>
    </source>
</evidence>
<feature type="transmembrane region" description="Helical" evidence="10">
    <location>
        <begin position="79"/>
        <end position="103"/>
    </location>
</feature>
<comment type="similarity">
    <text evidence="2 10">Belongs to the MscL family.</text>
</comment>
<evidence type="ECO:0000256" key="6">
    <source>
        <dbReference type="ARBA" id="ARBA00022989"/>
    </source>
</evidence>
<evidence type="ECO:0000256" key="4">
    <source>
        <dbReference type="ARBA" id="ARBA00022475"/>
    </source>
</evidence>
<comment type="subcellular location">
    <subcellularLocation>
        <location evidence="1 10">Cell membrane</location>
        <topology evidence="1 10">Multi-pass membrane protein</topology>
    </subcellularLocation>
</comment>
<evidence type="ECO:0000256" key="8">
    <source>
        <dbReference type="ARBA" id="ARBA00023136"/>
    </source>
</evidence>
<sequence>MKILKEFKDFAMRGNIIDMAIGVIIGSAFGKIVSSFVENIIMPPIGLLIGGIDLSNFFIPLSSTPVSTLAEAKALGVPVMAIGLFLNSVIDFLIIAFCIFFTLKQINKFLPKKAPEEKRKCEYCKEPINDQATRCPHCTAQLTK</sequence>
<protein>
    <recommendedName>
        <fullName evidence="10">Large-conductance mechanosensitive channel</fullName>
    </recommendedName>
</protein>
<keyword evidence="4 10" id="KW-1003">Cell membrane</keyword>
<keyword evidence="6 10" id="KW-1133">Transmembrane helix</keyword>
<keyword evidence="5 10" id="KW-0812">Transmembrane</keyword>
<dbReference type="GO" id="GO:0008381">
    <property type="term" value="F:mechanosensitive monoatomic ion channel activity"/>
    <property type="evidence" value="ECO:0007669"/>
    <property type="project" value="UniProtKB-UniRule"/>
</dbReference>
<evidence type="ECO:0000256" key="5">
    <source>
        <dbReference type="ARBA" id="ARBA00022692"/>
    </source>
</evidence>
<dbReference type="OrthoDB" id="9810350at2"/>
<feature type="transmembrane region" description="Helical" evidence="10">
    <location>
        <begin position="12"/>
        <end position="33"/>
    </location>
</feature>
<keyword evidence="9 10" id="KW-0407">Ion channel</keyword>
<dbReference type="Pfam" id="PF01741">
    <property type="entry name" value="MscL"/>
    <property type="match status" value="1"/>
</dbReference>
<dbReference type="PRINTS" id="PR01264">
    <property type="entry name" value="MECHCHANNEL"/>
</dbReference>
<evidence type="ECO:0000313" key="11">
    <source>
        <dbReference type="EMBL" id="EFR42498.1"/>
    </source>
</evidence>
<dbReference type="RefSeq" id="WP_007554768.1">
    <property type="nucleotide sequence ID" value="NZ_AENT01000024.1"/>
</dbReference>
<dbReference type="Gene3D" id="1.10.1200.120">
    <property type="entry name" value="Large-conductance mechanosensitive channel, MscL, domain 1"/>
    <property type="match status" value="1"/>
</dbReference>
<dbReference type="SUPFAM" id="SSF81330">
    <property type="entry name" value="Gated mechanosensitive channel"/>
    <property type="match status" value="1"/>
</dbReference>
<evidence type="ECO:0000256" key="3">
    <source>
        <dbReference type="ARBA" id="ARBA00022448"/>
    </source>
</evidence>
<keyword evidence="8 10" id="KW-0472">Membrane</keyword>
<gene>
    <name evidence="10 11" type="primary">mscL</name>
    <name evidence="11" type="ORF">HMPREF9220_0438</name>
</gene>
<comment type="subunit">
    <text evidence="10">Homopentamer.</text>
</comment>
<dbReference type="InterPro" id="IPR019823">
    <property type="entry name" value="Mechanosensitive_channel_CS"/>
</dbReference>